<keyword evidence="1" id="KW-0472">Membrane</keyword>
<proteinExistence type="predicted"/>
<dbReference type="InterPro" id="IPR001360">
    <property type="entry name" value="Glyco_hydro_1"/>
</dbReference>
<keyword evidence="1" id="KW-1133">Transmembrane helix</keyword>
<dbReference type="Pfam" id="PF00232">
    <property type="entry name" value="Glyco_hydro_1"/>
    <property type="match status" value="2"/>
</dbReference>
<name>A0A8C3A392_CYCLU</name>
<feature type="signal peptide" evidence="2">
    <location>
        <begin position="1"/>
        <end position="28"/>
    </location>
</feature>
<reference evidence="3" key="1">
    <citation type="submission" date="2025-08" db="UniProtKB">
        <authorList>
            <consortium name="Ensembl"/>
        </authorList>
    </citation>
    <scope>IDENTIFICATION</scope>
</reference>
<dbReference type="Gene3D" id="3.20.20.80">
    <property type="entry name" value="Glycosidases"/>
    <property type="match status" value="2"/>
</dbReference>
<dbReference type="AlphaFoldDB" id="A0A8C3A392"/>
<dbReference type="Proteomes" id="UP000694565">
    <property type="component" value="Unplaced"/>
</dbReference>
<keyword evidence="2" id="KW-0732">Signal</keyword>
<sequence>MLNHPSPTLNSLLLCLLLLASGWKKAACSLGDGRKIWQQPTPDPIIKDQSFLHDTFPSGFLWGSGTSALQTEGSWDQEGKGPSIWDHFTHSNVRDKLATDTANVASDSYTRWDEDVEALEYLGVRSYYFSLSWPRLFPDGNAKGRPNTAAVEHYSRLIERLLDKRIEPIVTLYHWDLPQVLQERYGGWKNDTLVGMFEEYAAFCFNVFGSRVRYWLTMHNPYLVAVQGYGTGVHAPGETDGPAGFLIVAHNLIRAHAKAWHTYNTHFRPAQKGKVSIVLGSHWVEPQRGQATAANIELCQQSVEAALGWFANPIFGDGDYPVSFKMKHGALLPTFSPEEKLWVQTTADFFALSFGPNNLRLARGLVQYGQTVTPDLRRVLGWIKLEYGDPKVLVIEGSWFSEASVGKEDTVAIYLMKRFINQVLQGNRQIFIFPLLIGIMRSKAASPVNFTGVNFYPFSPQFTDHHLYSWNLTGDGSLRPVPGVKMQTKRAQCTDYLAIRGHLRLFASTGASHYRFALNWSLILPQGDLSNVNTEALRYYRCVLYELKKLDLEAVVILYYPTHQAPNLGLPGPLQASGGWLNNSTVEAFQEYAALCYHQLGSWVPYWITINEPNRLIDVYSNWKEKHQAAHNLLLAHAKAWRLYEREHSGHQRALVSLALHADWAKPANPFLDSHTAAAQRFLLFELGRFLDPLLGTSYEEKHSKVDYPEEMKAYLEERAQVMGLPGSPLPSFTETEREELRGTLSFIALNHFTTRLVSPYLHTQGHFQQKQPPDHGCRILSDPTWPSSRLGQALVPQGLRKVLNWVSQRYGRALPIIVTASGVDDQAPVEDKLRQHFLRSYLQEALKARQLDRVNLQGFYVWKLQDRHAPQFGLFSSTHHQSKAKASIAVYREIITHGGFPEDNAMKTCRFIELREPCSVCAWMFKNKAMVVFAGCLIITAIMLAALVMFVIITKRNQTRGRGRRVNRWRRREGVPVCSCPPVKC</sequence>
<dbReference type="GO" id="GO:0004553">
    <property type="term" value="F:hydrolase activity, hydrolyzing O-glycosyl compounds"/>
    <property type="evidence" value="ECO:0007669"/>
    <property type="project" value="InterPro"/>
</dbReference>
<evidence type="ECO:0000256" key="1">
    <source>
        <dbReference type="SAM" id="Phobius"/>
    </source>
</evidence>
<dbReference type="GeneTree" id="ENSGT00940000157489"/>
<keyword evidence="4" id="KW-1185">Reference proteome</keyword>
<evidence type="ECO:0000313" key="3">
    <source>
        <dbReference type="Ensembl" id="ENSCLMP00005036152.1"/>
    </source>
</evidence>
<dbReference type="InterPro" id="IPR017853">
    <property type="entry name" value="GH"/>
</dbReference>
<evidence type="ECO:0000313" key="4">
    <source>
        <dbReference type="Proteomes" id="UP000694565"/>
    </source>
</evidence>
<feature type="transmembrane region" description="Helical" evidence="1">
    <location>
        <begin position="930"/>
        <end position="955"/>
    </location>
</feature>
<evidence type="ECO:0000256" key="2">
    <source>
        <dbReference type="SAM" id="SignalP"/>
    </source>
</evidence>
<dbReference type="SUPFAM" id="SSF51445">
    <property type="entry name" value="(Trans)glycosidases"/>
    <property type="match status" value="2"/>
</dbReference>
<feature type="chain" id="PRO_5034245808" evidence="2">
    <location>
        <begin position="29"/>
        <end position="986"/>
    </location>
</feature>
<dbReference type="GO" id="GO:0005975">
    <property type="term" value="P:carbohydrate metabolic process"/>
    <property type="evidence" value="ECO:0007669"/>
    <property type="project" value="InterPro"/>
</dbReference>
<keyword evidence="1" id="KW-0812">Transmembrane</keyword>
<organism evidence="3 4">
    <name type="scientific">Cyclopterus lumpus</name>
    <name type="common">Lumpsucker</name>
    <dbReference type="NCBI Taxonomy" id="8103"/>
    <lineage>
        <taxon>Eukaryota</taxon>
        <taxon>Metazoa</taxon>
        <taxon>Chordata</taxon>
        <taxon>Craniata</taxon>
        <taxon>Vertebrata</taxon>
        <taxon>Euteleostomi</taxon>
        <taxon>Actinopterygii</taxon>
        <taxon>Neopterygii</taxon>
        <taxon>Teleostei</taxon>
        <taxon>Neoteleostei</taxon>
        <taxon>Acanthomorphata</taxon>
        <taxon>Eupercaria</taxon>
        <taxon>Perciformes</taxon>
        <taxon>Cottioidei</taxon>
        <taxon>Cottales</taxon>
        <taxon>Cyclopteridae</taxon>
        <taxon>Cyclopterus</taxon>
    </lineage>
</organism>
<reference evidence="3" key="2">
    <citation type="submission" date="2025-09" db="UniProtKB">
        <authorList>
            <consortium name="Ensembl"/>
        </authorList>
    </citation>
    <scope>IDENTIFICATION</scope>
</reference>
<protein>
    <submittedName>
        <fullName evidence="3">Klotho beta</fullName>
    </submittedName>
</protein>
<dbReference type="PANTHER" id="PTHR10353">
    <property type="entry name" value="GLYCOSYL HYDROLASE"/>
    <property type="match status" value="1"/>
</dbReference>
<dbReference type="PANTHER" id="PTHR10353:SF68">
    <property type="entry name" value="BETA-KLOTHO"/>
    <property type="match status" value="1"/>
</dbReference>
<dbReference type="Ensembl" id="ENSCLMT00005037586.1">
    <property type="protein sequence ID" value="ENSCLMP00005036152.1"/>
    <property type="gene ID" value="ENSCLMG00005017226.1"/>
</dbReference>
<accession>A0A8C3A392</accession>
<dbReference type="FunFam" id="3.20.20.80:FF:000042">
    <property type="entry name" value="Klotho"/>
    <property type="match status" value="1"/>
</dbReference>